<accession>A0A8S3YC01</accession>
<dbReference type="EMBL" id="CAJQZP010001616">
    <property type="protein sequence ID" value="CAG5056925.1"/>
    <property type="molecule type" value="Genomic_DNA"/>
</dbReference>
<keyword evidence="1" id="KW-1133">Transmembrane helix</keyword>
<proteinExistence type="predicted"/>
<dbReference type="AlphaFoldDB" id="A0A8S3YC01"/>
<feature type="transmembrane region" description="Helical" evidence="1">
    <location>
        <begin position="69"/>
        <end position="90"/>
    </location>
</feature>
<protein>
    <submittedName>
        <fullName evidence="2">(apollo) hypothetical protein</fullName>
    </submittedName>
</protein>
<reference evidence="2" key="1">
    <citation type="submission" date="2021-04" db="EMBL/GenBank/DDBJ databases">
        <authorList>
            <person name="Tunstrom K."/>
        </authorList>
    </citation>
    <scope>NUCLEOTIDE SEQUENCE</scope>
</reference>
<evidence type="ECO:0000313" key="3">
    <source>
        <dbReference type="Proteomes" id="UP000691718"/>
    </source>
</evidence>
<evidence type="ECO:0000313" key="2">
    <source>
        <dbReference type="EMBL" id="CAG5056925.1"/>
    </source>
</evidence>
<name>A0A8S3YC01_PARAO</name>
<dbReference type="OrthoDB" id="7472325at2759"/>
<comment type="caution">
    <text evidence="2">The sequence shown here is derived from an EMBL/GenBank/DDBJ whole genome shotgun (WGS) entry which is preliminary data.</text>
</comment>
<keyword evidence="1" id="KW-0472">Membrane</keyword>
<organism evidence="2 3">
    <name type="scientific">Parnassius apollo</name>
    <name type="common">Apollo butterfly</name>
    <name type="synonym">Papilio apollo</name>
    <dbReference type="NCBI Taxonomy" id="110799"/>
    <lineage>
        <taxon>Eukaryota</taxon>
        <taxon>Metazoa</taxon>
        <taxon>Ecdysozoa</taxon>
        <taxon>Arthropoda</taxon>
        <taxon>Hexapoda</taxon>
        <taxon>Insecta</taxon>
        <taxon>Pterygota</taxon>
        <taxon>Neoptera</taxon>
        <taxon>Endopterygota</taxon>
        <taxon>Lepidoptera</taxon>
        <taxon>Glossata</taxon>
        <taxon>Ditrysia</taxon>
        <taxon>Papilionoidea</taxon>
        <taxon>Papilionidae</taxon>
        <taxon>Parnassiinae</taxon>
        <taxon>Parnassini</taxon>
        <taxon>Parnassius</taxon>
        <taxon>Parnassius</taxon>
    </lineage>
</organism>
<keyword evidence="3" id="KW-1185">Reference proteome</keyword>
<gene>
    <name evidence="2" type="ORF">PAPOLLO_LOCUS26967</name>
</gene>
<dbReference type="Proteomes" id="UP000691718">
    <property type="component" value="Unassembled WGS sequence"/>
</dbReference>
<sequence>MSEFQQSNNQMKIKQSNEVDVTLMEKIVLFLAEEFNIRLRWNKIDAAVFTTVFGLIGAGIGGYNSGKLGAVIGAAAGGVTGLAVSTLVSLREVWESVKYYLKEIYYIIFNFLRRLDPVDYVKALCIFWNAKSIREALTKDLVDFIADKLACKVYSNMLTA</sequence>
<keyword evidence="1" id="KW-0812">Transmembrane</keyword>
<evidence type="ECO:0000256" key="1">
    <source>
        <dbReference type="SAM" id="Phobius"/>
    </source>
</evidence>
<feature type="transmembrane region" description="Helical" evidence="1">
    <location>
        <begin position="44"/>
        <end position="63"/>
    </location>
</feature>